<keyword evidence="5" id="KW-0808">Transferase</keyword>
<evidence type="ECO:0000256" key="10">
    <source>
        <dbReference type="SAM" id="Phobius"/>
    </source>
</evidence>
<dbReference type="Proteomes" id="UP000094580">
    <property type="component" value="Unassembled WGS sequence"/>
</dbReference>
<evidence type="ECO:0000256" key="7">
    <source>
        <dbReference type="ARBA" id="ARBA00022777"/>
    </source>
</evidence>
<evidence type="ECO:0000313" key="13">
    <source>
        <dbReference type="Proteomes" id="UP000094580"/>
    </source>
</evidence>
<dbReference type="Pfam" id="PF00512">
    <property type="entry name" value="HisKA"/>
    <property type="match status" value="1"/>
</dbReference>
<feature type="transmembrane region" description="Helical" evidence="10">
    <location>
        <begin position="170"/>
        <end position="195"/>
    </location>
</feature>
<sequence length="450" mass="52499">MDIQSKNEISLFHQISKRLTFFNLRILMIFIILFNISVGIVMSFYIYLDQKSDLITVLKQEIKEVKMNATSLGTNDDITQRKHKRKNVYFNYFLNKKNGFEIYDETAPGYTRDIEKVLKQINPIHNKVVIKRIDPHDKEELNLMIAAENVYDSSNHYLGTIYSGKDLSSVIYLIKQFISISFLLSIIFCFMAYYFGKKITNQAMEPIIASYKEQQEFVENASHELRTPLSVLQAGIDVLSVEQDRLSDFGKETLTDLKKELSDTRNLVHQLLFLARLDHKQIAKVNREEFRIDVFSEQIQKAWQYKASEKKQIIKLLNEEKFIVKTNQESLKQLINIFVDNAIKYSNEDHTISLNYYVKSEKKATYFYYEINDNGIGIPKEQQDKIFNRFYRIEEHRSRDEGNTGLGLSIAKSIIESLNGEIIVNSEFGKGSSFKIKIPISNLFQIKTNI</sequence>
<feature type="transmembrane region" description="Helical" evidence="10">
    <location>
        <begin position="21"/>
        <end position="48"/>
    </location>
</feature>
<dbReference type="InterPro" id="IPR003594">
    <property type="entry name" value="HATPase_dom"/>
</dbReference>
<dbReference type="EMBL" id="MDKC01000002">
    <property type="protein sequence ID" value="ODG93540.1"/>
    <property type="molecule type" value="Genomic_DNA"/>
</dbReference>
<comment type="catalytic activity">
    <reaction evidence="1">
        <text>ATP + protein L-histidine = ADP + protein N-phospho-L-histidine.</text>
        <dbReference type="EC" id="2.7.13.3"/>
    </reaction>
</comment>
<name>A0ABX2ZUW8_9BACI</name>
<evidence type="ECO:0000256" key="9">
    <source>
        <dbReference type="ARBA" id="ARBA00023012"/>
    </source>
</evidence>
<proteinExistence type="predicted"/>
<keyword evidence="10" id="KW-0472">Membrane</keyword>
<evidence type="ECO:0000256" key="6">
    <source>
        <dbReference type="ARBA" id="ARBA00022741"/>
    </source>
</evidence>
<accession>A0ABX2ZUW8</accession>
<evidence type="ECO:0000256" key="3">
    <source>
        <dbReference type="ARBA" id="ARBA00012438"/>
    </source>
</evidence>
<dbReference type="EC" id="2.7.13.3" evidence="3"/>
<dbReference type="PRINTS" id="PR00344">
    <property type="entry name" value="BCTRLSENSOR"/>
</dbReference>
<keyword evidence="4" id="KW-0597">Phosphoprotein</keyword>
<keyword evidence="6" id="KW-0547">Nucleotide-binding</keyword>
<evidence type="ECO:0000256" key="1">
    <source>
        <dbReference type="ARBA" id="ARBA00000085"/>
    </source>
</evidence>
<evidence type="ECO:0000256" key="8">
    <source>
        <dbReference type="ARBA" id="ARBA00022840"/>
    </source>
</evidence>
<dbReference type="PROSITE" id="PS50109">
    <property type="entry name" value="HIS_KIN"/>
    <property type="match status" value="1"/>
</dbReference>
<keyword evidence="7" id="KW-0418">Kinase</keyword>
<keyword evidence="10" id="KW-0812">Transmembrane</keyword>
<dbReference type="Gene3D" id="3.30.565.10">
    <property type="entry name" value="Histidine kinase-like ATPase, C-terminal domain"/>
    <property type="match status" value="1"/>
</dbReference>
<dbReference type="InterPro" id="IPR036890">
    <property type="entry name" value="HATPase_C_sf"/>
</dbReference>
<dbReference type="PANTHER" id="PTHR45453">
    <property type="entry name" value="PHOSPHATE REGULON SENSOR PROTEIN PHOR"/>
    <property type="match status" value="1"/>
</dbReference>
<dbReference type="InterPro" id="IPR036097">
    <property type="entry name" value="HisK_dim/P_sf"/>
</dbReference>
<evidence type="ECO:0000256" key="4">
    <source>
        <dbReference type="ARBA" id="ARBA00022553"/>
    </source>
</evidence>
<dbReference type="InterPro" id="IPR005467">
    <property type="entry name" value="His_kinase_dom"/>
</dbReference>
<feature type="domain" description="Histidine kinase" evidence="11">
    <location>
        <begin position="220"/>
        <end position="442"/>
    </location>
</feature>
<comment type="caution">
    <text evidence="12">The sequence shown here is derived from an EMBL/GenBank/DDBJ whole genome shotgun (WGS) entry which is preliminary data.</text>
</comment>
<keyword evidence="8" id="KW-0067">ATP-binding</keyword>
<dbReference type="CDD" id="cd00082">
    <property type="entry name" value="HisKA"/>
    <property type="match status" value="1"/>
</dbReference>
<keyword evidence="10" id="KW-1133">Transmembrane helix</keyword>
<dbReference type="PANTHER" id="PTHR45453:SF1">
    <property type="entry name" value="PHOSPHATE REGULON SENSOR PROTEIN PHOR"/>
    <property type="match status" value="1"/>
</dbReference>
<evidence type="ECO:0000256" key="2">
    <source>
        <dbReference type="ARBA" id="ARBA00004370"/>
    </source>
</evidence>
<dbReference type="CDD" id="cd00075">
    <property type="entry name" value="HATPase"/>
    <property type="match status" value="1"/>
</dbReference>
<comment type="subcellular location">
    <subcellularLocation>
        <location evidence="2">Membrane</location>
    </subcellularLocation>
</comment>
<evidence type="ECO:0000256" key="5">
    <source>
        <dbReference type="ARBA" id="ARBA00022679"/>
    </source>
</evidence>
<dbReference type="SUPFAM" id="SSF55874">
    <property type="entry name" value="ATPase domain of HSP90 chaperone/DNA topoisomerase II/histidine kinase"/>
    <property type="match status" value="1"/>
</dbReference>
<dbReference type="SUPFAM" id="SSF47384">
    <property type="entry name" value="Homodimeric domain of signal transducing histidine kinase"/>
    <property type="match status" value="1"/>
</dbReference>
<dbReference type="InterPro" id="IPR004358">
    <property type="entry name" value="Sig_transdc_His_kin-like_C"/>
</dbReference>
<evidence type="ECO:0000259" key="11">
    <source>
        <dbReference type="PROSITE" id="PS50109"/>
    </source>
</evidence>
<dbReference type="Gene3D" id="1.10.287.130">
    <property type="match status" value="1"/>
</dbReference>
<dbReference type="Pfam" id="PF02518">
    <property type="entry name" value="HATPase_c"/>
    <property type="match status" value="1"/>
</dbReference>
<reference evidence="12 13" key="1">
    <citation type="submission" date="2016-07" db="EMBL/GenBank/DDBJ databases">
        <authorList>
            <person name="Townsley L."/>
            <person name="Shank E.A."/>
        </authorList>
    </citation>
    <scope>NUCLEOTIDE SEQUENCE [LARGE SCALE GENOMIC DNA]</scope>
    <source>
        <strain evidence="12 13">CH01</strain>
    </source>
</reference>
<dbReference type="SMART" id="SM00387">
    <property type="entry name" value="HATPase_c"/>
    <property type="match status" value="1"/>
</dbReference>
<dbReference type="InterPro" id="IPR003661">
    <property type="entry name" value="HisK_dim/P_dom"/>
</dbReference>
<dbReference type="SMART" id="SM00388">
    <property type="entry name" value="HisKA"/>
    <property type="match status" value="1"/>
</dbReference>
<keyword evidence="13" id="KW-1185">Reference proteome</keyword>
<dbReference type="InterPro" id="IPR050351">
    <property type="entry name" value="BphY/WalK/GraS-like"/>
</dbReference>
<keyword evidence="9" id="KW-0902">Two-component regulatory system</keyword>
<evidence type="ECO:0000313" key="12">
    <source>
        <dbReference type="EMBL" id="ODG93540.1"/>
    </source>
</evidence>
<protein>
    <recommendedName>
        <fullName evidence="3">histidine kinase</fullName>
        <ecNumber evidence="3">2.7.13.3</ecNumber>
    </recommendedName>
</protein>
<organism evidence="12 13">
    <name type="scientific">Gottfriedia luciferensis</name>
    <dbReference type="NCBI Taxonomy" id="178774"/>
    <lineage>
        <taxon>Bacteria</taxon>
        <taxon>Bacillati</taxon>
        <taxon>Bacillota</taxon>
        <taxon>Bacilli</taxon>
        <taxon>Bacillales</taxon>
        <taxon>Bacillaceae</taxon>
        <taxon>Gottfriedia</taxon>
    </lineage>
</organism>
<gene>
    <name evidence="12" type="ORF">BED47_04460</name>
</gene>